<dbReference type="Proteomes" id="UP000076761">
    <property type="component" value="Unassembled WGS sequence"/>
</dbReference>
<organism evidence="2 3">
    <name type="scientific">Neolentinus lepideus HHB14362 ss-1</name>
    <dbReference type="NCBI Taxonomy" id="1314782"/>
    <lineage>
        <taxon>Eukaryota</taxon>
        <taxon>Fungi</taxon>
        <taxon>Dikarya</taxon>
        <taxon>Basidiomycota</taxon>
        <taxon>Agaricomycotina</taxon>
        <taxon>Agaricomycetes</taxon>
        <taxon>Gloeophyllales</taxon>
        <taxon>Gloeophyllaceae</taxon>
        <taxon>Neolentinus</taxon>
    </lineage>
</organism>
<dbReference type="STRING" id="1314782.A0A165MUS0"/>
<evidence type="ECO:0000313" key="3">
    <source>
        <dbReference type="Proteomes" id="UP000076761"/>
    </source>
</evidence>
<gene>
    <name evidence="2" type="ORF">NEOLEDRAFT_1026398</name>
</gene>
<evidence type="ECO:0000313" key="2">
    <source>
        <dbReference type="EMBL" id="KZT18810.1"/>
    </source>
</evidence>
<dbReference type="InterPro" id="IPR024752">
    <property type="entry name" value="Myb/SANT-like_dom"/>
</dbReference>
<dbReference type="OrthoDB" id="3366674at2759"/>
<dbReference type="AlphaFoldDB" id="A0A165MUS0"/>
<keyword evidence="3" id="KW-1185">Reference proteome</keyword>
<dbReference type="EMBL" id="KV425661">
    <property type="protein sequence ID" value="KZT18810.1"/>
    <property type="molecule type" value="Genomic_DNA"/>
</dbReference>
<feature type="non-terminal residue" evidence="2">
    <location>
        <position position="130"/>
    </location>
</feature>
<proteinExistence type="predicted"/>
<dbReference type="Pfam" id="PF12776">
    <property type="entry name" value="Myb_DNA-bind_3"/>
    <property type="match status" value="1"/>
</dbReference>
<feature type="domain" description="Myb/SANT-like" evidence="1">
    <location>
        <begin position="1"/>
        <end position="97"/>
    </location>
</feature>
<accession>A0A165MUS0</accession>
<protein>
    <recommendedName>
        <fullName evidence="1">Myb/SANT-like domain-containing protein</fullName>
    </recommendedName>
</protein>
<evidence type="ECO:0000259" key="1">
    <source>
        <dbReference type="Pfam" id="PF12776"/>
    </source>
</evidence>
<feature type="non-terminal residue" evidence="2">
    <location>
        <position position="1"/>
    </location>
</feature>
<dbReference type="PANTHER" id="PTHR46929:SF3">
    <property type="entry name" value="MYB_SANT-LIKE DOMAIN-CONTAINING PROTEIN"/>
    <property type="match status" value="1"/>
</dbReference>
<sequence length="130" mass="14659">WTEVDSRIMVRVLSKEKEDGKQADGGWKKGSWTAVVNELKKQGSTKDPAKTVQKCIDHWAVLKSSFVAVQRLWALSGFGWDDSQKIVTATDEVWDAYLAYAHWRKNAILLYDEMLFLVDGLVATVAGAFH</sequence>
<name>A0A165MUS0_9AGAM</name>
<dbReference type="InParanoid" id="A0A165MUS0"/>
<reference evidence="2 3" key="1">
    <citation type="journal article" date="2016" name="Mol. Biol. Evol.">
        <title>Comparative Genomics of Early-Diverging Mushroom-Forming Fungi Provides Insights into the Origins of Lignocellulose Decay Capabilities.</title>
        <authorList>
            <person name="Nagy L.G."/>
            <person name="Riley R."/>
            <person name="Tritt A."/>
            <person name="Adam C."/>
            <person name="Daum C."/>
            <person name="Floudas D."/>
            <person name="Sun H."/>
            <person name="Yadav J.S."/>
            <person name="Pangilinan J."/>
            <person name="Larsson K.H."/>
            <person name="Matsuura K."/>
            <person name="Barry K."/>
            <person name="Labutti K."/>
            <person name="Kuo R."/>
            <person name="Ohm R.A."/>
            <person name="Bhattacharya S.S."/>
            <person name="Shirouzu T."/>
            <person name="Yoshinaga Y."/>
            <person name="Martin F.M."/>
            <person name="Grigoriev I.V."/>
            <person name="Hibbett D.S."/>
        </authorList>
    </citation>
    <scope>NUCLEOTIDE SEQUENCE [LARGE SCALE GENOMIC DNA]</scope>
    <source>
        <strain evidence="2 3">HHB14362 ss-1</strain>
    </source>
</reference>
<dbReference type="PANTHER" id="PTHR46929">
    <property type="entry name" value="EXPRESSED PROTEIN"/>
    <property type="match status" value="1"/>
</dbReference>